<evidence type="ECO:0000259" key="9">
    <source>
        <dbReference type="PROSITE" id="PS50928"/>
    </source>
</evidence>
<dbReference type="NCBIfam" id="TIGR01726">
    <property type="entry name" value="HEQRo_perm_3TM"/>
    <property type="match status" value="1"/>
</dbReference>
<comment type="similarity">
    <text evidence="2">Belongs to the binding-protein-dependent transport system permease family. HisMQ subfamily.</text>
</comment>
<sequence>MKAVRPPLPGWLETLRQRLFATPVDIAVSFLCLYVVWRISVPLVDWLLVEANWRGTSREDCTNAGACWVFIRARFAQFMYGQYPVPERWRVDLLGVLAVCVAAALSWRRLPRRREAAIAALVVLPPLGIWLLYGGLGLRIVETREWGGLMLTLFLAIYAGLIAIPLGILLALGRRSRLPLIRFASIVFIEFWRGVPIITVIFLASLLLPLIMPTGFNVDRLARAVIGLAFVIAAYMAEAVRGGLQALPDGQVEAAQALGLGYWRITRLIVLPQALRIALPAMTNEFIALFKNTTLVLIVSIFDLLGIAQAALADPAWVGMNMEAYVFAGAIYWFACFGLSQWSRRQEKRLSAAYGR</sequence>
<dbReference type="GO" id="GO:0006865">
    <property type="term" value="P:amino acid transport"/>
    <property type="evidence" value="ECO:0007669"/>
    <property type="project" value="TreeGrafter"/>
</dbReference>
<dbReference type="EMBL" id="BKAJ01000236">
    <property type="protein sequence ID" value="GEP61592.1"/>
    <property type="molecule type" value="Genomic_DNA"/>
</dbReference>
<dbReference type="Pfam" id="PF00528">
    <property type="entry name" value="BPD_transp_1"/>
    <property type="match status" value="1"/>
</dbReference>
<evidence type="ECO:0000256" key="2">
    <source>
        <dbReference type="ARBA" id="ARBA00010072"/>
    </source>
</evidence>
<organism evidence="10 11">
    <name type="scientific">Reyranella soli</name>
    <dbReference type="NCBI Taxonomy" id="1230389"/>
    <lineage>
        <taxon>Bacteria</taxon>
        <taxon>Pseudomonadati</taxon>
        <taxon>Pseudomonadota</taxon>
        <taxon>Alphaproteobacteria</taxon>
        <taxon>Hyphomicrobiales</taxon>
        <taxon>Reyranellaceae</taxon>
        <taxon>Reyranella</taxon>
    </lineage>
</organism>
<feature type="transmembrane region" description="Helical" evidence="8">
    <location>
        <begin position="324"/>
        <end position="342"/>
    </location>
</feature>
<evidence type="ECO:0000256" key="5">
    <source>
        <dbReference type="ARBA" id="ARBA00022692"/>
    </source>
</evidence>
<feature type="domain" description="ABC transmembrane type-1" evidence="9">
    <location>
        <begin position="149"/>
        <end position="343"/>
    </location>
</feature>
<proteinExistence type="inferred from homology"/>
<reference evidence="10 11" key="1">
    <citation type="submission" date="2019-07" db="EMBL/GenBank/DDBJ databases">
        <title>Whole genome shotgun sequence of Reyranella soli NBRC 108950.</title>
        <authorList>
            <person name="Hosoyama A."/>
            <person name="Uohara A."/>
            <person name="Ohji S."/>
            <person name="Ichikawa N."/>
        </authorList>
    </citation>
    <scope>NUCLEOTIDE SEQUENCE [LARGE SCALE GENOMIC DNA]</scope>
    <source>
        <strain evidence="10 11">NBRC 108950</strain>
    </source>
</reference>
<comment type="subcellular location">
    <subcellularLocation>
        <location evidence="1">Cell inner membrane</location>
        <topology evidence="1">Multi-pass membrane protein</topology>
    </subcellularLocation>
    <subcellularLocation>
        <location evidence="8">Cell membrane</location>
        <topology evidence="8">Multi-pass membrane protein</topology>
    </subcellularLocation>
</comment>
<dbReference type="RefSeq" id="WP_147156875.1">
    <property type="nucleotide sequence ID" value="NZ_BKAJ01000236.1"/>
</dbReference>
<dbReference type="Proteomes" id="UP000321058">
    <property type="component" value="Unassembled WGS sequence"/>
</dbReference>
<dbReference type="PROSITE" id="PS50928">
    <property type="entry name" value="ABC_TM1"/>
    <property type="match status" value="1"/>
</dbReference>
<dbReference type="InterPro" id="IPR035906">
    <property type="entry name" value="MetI-like_sf"/>
</dbReference>
<evidence type="ECO:0000313" key="10">
    <source>
        <dbReference type="EMBL" id="GEP61592.1"/>
    </source>
</evidence>
<keyword evidence="3 8" id="KW-0813">Transport</keyword>
<dbReference type="InterPro" id="IPR043429">
    <property type="entry name" value="ArtM/GltK/GlnP/TcyL/YhdX-like"/>
</dbReference>
<dbReference type="SUPFAM" id="SSF161098">
    <property type="entry name" value="MetI-like"/>
    <property type="match status" value="1"/>
</dbReference>
<name>A0A512NRQ2_9HYPH</name>
<dbReference type="InterPro" id="IPR010065">
    <property type="entry name" value="AA_ABC_transptr_permease_3TM"/>
</dbReference>
<feature type="transmembrane region" description="Helical" evidence="8">
    <location>
        <begin position="148"/>
        <end position="171"/>
    </location>
</feature>
<evidence type="ECO:0000256" key="6">
    <source>
        <dbReference type="ARBA" id="ARBA00022989"/>
    </source>
</evidence>
<keyword evidence="7 8" id="KW-0472">Membrane</keyword>
<feature type="transmembrane region" description="Helical" evidence="8">
    <location>
        <begin position="294"/>
        <end position="312"/>
    </location>
</feature>
<keyword evidence="6 8" id="KW-1133">Transmembrane helix</keyword>
<keyword evidence="11" id="KW-1185">Reference proteome</keyword>
<evidence type="ECO:0000256" key="1">
    <source>
        <dbReference type="ARBA" id="ARBA00004429"/>
    </source>
</evidence>
<evidence type="ECO:0000313" key="11">
    <source>
        <dbReference type="Proteomes" id="UP000321058"/>
    </source>
</evidence>
<dbReference type="AlphaFoldDB" id="A0A512NRQ2"/>
<comment type="caution">
    <text evidence="10">The sequence shown here is derived from an EMBL/GenBank/DDBJ whole genome shotgun (WGS) entry which is preliminary data.</text>
</comment>
<evidence type="ECO:0000256" key="3">
    <source>
        <dbReference type="ARBA" id="ARBA00022448"/>
    </source>
</evidence>
<evidence type="ECO:0000256" key="7">
    <source>
        <dbReference type="ARBA" id="ARBA00023136"/>
    </source>
</evidence>
<dbReference type="GO" id="GO:0022857">
    <property type="term" value="F:transmembrane transporter activity"/>
    <property type="evidence" value="ECO:0007669"/>
    <property type="project" value="InterPro"/>
</dbReference>
<evidence type="ECO:0000256" key="4">
    <source>
        <dbReference type="ARBA" id="ARBA00022475"/>
    </source>
</evidence>
<dbReference type="Gene3D" id="1.10.3720.10">
    <property type="entry name" value="MetI-like"/>
    <property type="match status" value="1"/>
</dbReference>
<feature type="transmembrane region" description="Helical" evidence="8">
    <location>
        <begin position="183"/>
        <end position="208"/>
    </location>
</feature>
<dbReference type="PANTHER" id="PTHR30614:SF41">
    <property type="entry name" value="INNER MEMBRANE AMINO-ACID ABC TRANSPORTER PERMEASE PROTEIN YHDY"/>
    <property type="match status" value="1"/>
</dbReference>
<accession>A0A512NRQ2</accession>
<feature type="transmembrane region" description="Helical" evidence="8">
    <location>
        <begin position="20"/>
        <end position="37"/>
    </location>
</feature>
<keyword evidence="4" id="KW-1003">Cell membrane</keyword>
<feature type="transmembrane region" description="Helical" evidence="8">
    <location>
        <begin position="116"/>
        <end position="136"/>
    </location>
</feature>
<dbReference type="CDD" id="cd06261">
    <property type="entry name" value="TM_PBP2"/>
    <property type="match status" value="1"/>
</dbReference>
<dbReference type="InterPro" id="IPR000515">
    <property type="entry name" value="MetI-like"/>
</dbReference>
<keyword evidence="5 8" id="KW-0812">Transmembrane</keyword>
<dbReference type="OrthoDB" id="9771188at2"/>
<feature type="transmembrane region" description="Helical" evidence="8">
    <location>
        <begin position="89"/>
        <end position="107"/>
    </location>
</feature>
<gene>
    <name evidence="10" type="ORF">RSO01_87580</name>
</gene>
<protein>
    <submittedName>
        <fullName evidence="10">Amino acid ABC transporter permease</fullName>
    </submittedName>
</protein>
<dbReference type="GO" id="GO:0043190">
    <property type="term" value="C:ATP-binding cassette (ABC) transporter complex"/>
    <property type="evidence" value="ECO:0007669"/>
    <property type="project" value="InterPro"/>
</dbReference>
<dbReference type="PANTHER" id="PTHR30614">
    <property type="entry name" value="MEMBRANE COMPONENT OF AMINO ACID ABC TRANSPORTER"/>
    <property type="match status" value="1"/>
</dbReference>
<evidence type="ECO:0000256" key="8">
    <source>
        <dbReference type="RuleBase" id="RU363032"/>
    </source>
</evidence>
<feature type="transmembrane region" description="Helical" evidence="8">
    <location>
        <begin position="220"/>
        <end position="237"/>
    </location>
</feature>